<name>A0ABX0UT09_9BACT</name>
<gene>
    <name evidence="1" type="ORF">FHS68_003962</name>
</gene>
<dbReference type="RefSeq" id="WP_167273634.1">
    <property type="nucleotide sequence ID" value="NZ_JAASQJ010000004.1"/>
</dbReference>
<keyword evidence="2" id="KW-1185">Reference proteome</keyword>
<reference evidence="1 2" key="1">
    <citation type="submission" date="2020-03" db="EMBL/GenBank/DDBJ databases">
        <title>Genomic Encyclopedia of Type Strains, Phase IV (KMG-IV): sequencing the most valuable type-strain genomes for metagenomic binning, comparative biology and taxonomic classification.</title>
        <authorList>
            <person name="Goeker M."/>
        </authorList>
    </citation>
    <scope>NUCLEOTIDE SEQUENCE [LARGE SCALE GENOMIC DNA]</scope>
    <source>
        <strain evidence="1 2">DSM 102865</strain>
    </source>
</reference>
<sequence length="382" mass="43185">MAVLIFGLRVNAIFKKLNVIRVRLHVMCSLTFFVIVLLISCSTNQETAKATIVWKDRKAVSVSIANNIGRSPENIFIRLQGTSGSDFPASILGEASIENNVIMFTPLIPFTRGMHYEIFSGKESIVTFTVPKPEASEAPKILAIYPTQDTLPENLLKIYLQFSQPMQEGKSAEYVVLLKIDADTVKGAFLDLQPELWNEDRTQLTLWVDPGRIKRDLQPNKRLGAPMQKSQGYRIMISQKWKDGQGASLDQTYSKSFITVGRDSLSPMPKSWKITVPKSLTPAALLVDFEEPLDHGLLDEVLQVTNEKGKSTPGKWQFRNEEKTGLFVPTESWKSGTYDLIVDTRLEDLASNNVNRPFDRDITKSEKREKNQDFVKILFQIK</sequence>
<proteinExistence type="predicted"/>
<evidence type="ECO:0000313" key="1">
    <source>
        <dbReference type="EMBL" id="NIJ54775.1"/>
    </source>
</evidence>
<evidence type="ECO:0008006" key="3">
    <source>
        <dbReference type="Google" id="ProtNLM"/>
    </source>
</evidence>
<evidence type="ECO:0000313" key="2">
    <source>
        <dbReference type="Proteomes" id="UP001179181"/>
    </source>
</evidence>
<dbReference type="Proteomes" id="UP001179181">
    <property type="component" value="Unassembled WGS sequence"/>
</dbReference>
<comment type="caution">
    <text evidence="1">The sequence shown here is derived from an EMBL/GenBank/DDBJ whole genome shotgun (WGS) entry which is preliminary data.</text>
</comment>
<dbReference type="EMBL" id="JAASQJ010000004">
    <property type="protein sequence ID" value="NIJ54775.1"/>
    <property type="molecule type" value="Genomic_DNA"/>
</dbReference>
<protein>
    <recommendedName>
        <fullName evidence="3">SbsA Ig-like domain-containing protein</fullName>
    </recommendedName>
</protein>
<organism evidence="1 2">
    <name type="scientific">Dyadobacter arcticus</name>
    <dbReference type="NCBI Taxonomy" id="1078754"/>
    <lineage>
        <taxon>Bacteria</taxon>
        <taxon>Pseudomonadati</taxon>
        <taxon>Bacteroidota</taxon>
        <taxon>Cytophagia</taxon>
        <taxon>Cytophagales</taxon>
        <taxon>Spirosomataceae</taxon>
        <taxon>Dyadobacter</taxon>
    </lineage>
</organism>
<accession>A0ABX0UT09</accession>